<protein>
    <submittedName>
        <fullName evidence="1">Uncharacterized protein</fullName>
    </submittedName>
</protein>
<evidence type="ECO:0000313" key="1">
    <source>
        <dbReference type="EMBL" id="CAI6099000.1"/>
    </source>
</evidence>
<sequence>MPSNMPPHSQTEDLTIYYNDSIDSDNAAAALALLKEVAQRCPTGRVIWIMEPRQVAWGPSMSKKETDRCKELLTMYFPDKYKTDHDAFKALLGSRLKEKELLERQEELRMQGQEIPTEDVDL</sequence>
<feature type="non-terminal residue" evidence="1">
    <location>
        <position position="122"/>
    </location>
</feature>
<comment type="caution">
    <text evidence="1">The sequence shown here is derived from an EMBL/GenBank/DDBJ whole genome shotgun (WGS) entry which is preliminary data.</text>
</comment>
<gene>
    <name evidence="1" type="ORF">CCHLO57077_00019034</name>
</gene>
<accession>A0AA35QBJ8</accession>
<evidence type="ECO:0000313" key="2">
    <source>
        <dbReference type="Proteomes" id="UP001160390"/>
    </source>
</evidence>
<dbReference type="EMBL" id="CABFNP030001305">
    <property type="protein sequence ID" value="CAI6099000.1"/>
    <property type="molecule type" value="Genomic_DNA"/>
</dbReference>
<dbReference type="Proteomes" id="UP001160390">
    <property type="component" value="Unassembled WGS sequence"/>
</dbReference>
<keyword evidence="2" id="KW-1185">Reference proteome</keyword>
<name>A0AA35QBJ8_9HYPO</name>
<reference evidence="1" key="1">
    <citation type="submission" date="2023-01" db="EMBL/GenBank/DDBJ databases">
        <authorList>
            <person name="Piombo E."/>
        </authorList>
    </citation>
    <scope>NUCLEOTIDE SEQUENCE</scope>
</reference>
<organism evidence="1 2">
    <name type="scientific">Clonostachys chloroleuca</name>
    <dbReference type="NCBI Taxonomy" id="1926264"/>
    <lineage>
        <taxon>Eukaryota</taxon>
        <taxon>Fungi</taxon>
        <taxon>Dikarya</taxon>
        <taxon>Ascomycota</taxon>
        <taxon>Pezizomycotina</taxon>
        <taxon>Sordariomycetes</taxon>
        <taxon>Hypocreomycetidae</taxon>
        <taxon>Hypocreales</taxon>
        <taxon>Bionectriaceae</taxon>
        <taxon>Clonostachys</taxon>
    </lineage>
</organism>
<dbReference type="AlphaFoldDB" id="A0AA35QBJ8"/>
<proteinExistence type="predicted"/>